<dbReference type="Pfam" id="PF13193">
    <property type="entry name" value="AMP-binding_C"/>
    <property type="match status" value="1"/>
</dbReference>
<evidence type="ECO:0000313" key="4">
    <source>
        <dbReference type="EMBL" id="ARX87042.1"/>
    </source>
</evidence>
<dbReference type="InterPro" id="IPR009081">
    <property type="entry name" value="PP-bd_ACP"/>
</dbReference>
<dbReference type="GO" id="GO:0043041">
    <property type="term" value="P:amino acid activation for nonribosomal peptide biosynthetic process"/>
    <property type="evidence" value="ECO:0007669"/>
    <property type="project" value="TreeGrafter"/>
</dbReference>
<dbReference type="PANTHER" id="PTHR45527">
    <property type="entry name" value="NONRIBOSOMAL PEPTIDE SYNTHETASE"/>
    <property type="match status" value="1"/>
</dbReference>
<dbReference type="PANTHER" id="PTHR45527:SF1">
    <property type="entry name" value="FATTY ACID SYNTHASE"/>
    <property type="match status" value="1"/>
</dbReference>
<dbReference type="GO" id="GO:0044550">
    <property type="term" value="P:secondary metabolite biosynthetic process"/>
    <property type="evidence" value="ECO:0007669"/>
    <property type="project" value="TreeGrafter"/>
</dbReference>
<reference evidence="4 5" key="1">
    <citation type="submission" date="2017-05" db="EMBL/GenBank/DDBJ databases">
        <title>Streptomyces alboflavus Genome sequencing and assembly.</title>
        <authorList>
            <person name="Wang Y."/>
            <person name="Du B."/>
            <person name="Ding Y."/>
            <person name="Liu H."/>
            <person name="Hou Q."/>
            <person name="Liu K."/>
            <person name="Wang C."/>
            <person name="Yao L."/>
        </authorList>
    </citation>
    <scope>NUCLEOTIDE SEQUENCE [LARGE SCALE GENOMIC DNA]</scope>
    <source>
        <strain evidence="4 5">MDJK44</strain>
    </source>
</reference>
<dbReference type="Pfam" id="PF00550">
    <property type="entry name" value="PP-binding"/>
    <property type="match status" value="1"/>
</dbReference>
<keyword evidence="2" id="KW-0597">Phosphoprotein</keyword>
<proteinExistence type="predicted"/>
<protein>
    <submittedName>
        <fullName evidence="4">Peptide synthetase</fullName>
    </submittedName>
</protein>
<dbReference type="InterPro" id="IPR025110">
    <property type="entry name" value="AMP-bd_C"/>
</dbReference>
<dbReference type="EMBL" id="CP021748">
    <property type="protein sequence ID" value="ARX87042.1"/>
    <property type="molecule type" value="Genomic_DNA"/>
</dbReference>
<dbReference type="Gene3D" id="1.10.1200.10">
    <property type="entry name" value="ACP-like"/>
    <property type="match status" value="1"/>
</dbReference>
<dbReference type="InterPro" id="IPR042099">
    <property type="entry name" value="ANL_N_sf"/>
</dbReference>
<sequence>MGPDALVAVAVPRSPELVVVLLAVMKAGGAYLPLDPSYPGDRLSHMLTDARPVLVVRTEGTVVPDAGVPEIVIDEPAFAAACDEQPGGNIGQDERLGELRPANLMYVIYTSGSTGVPKGVAVSHTGVSDMVATQASLFGVRPGERVIQWASMSFDAGYYDVALALLHGATLVLAPREELLPGEPLRETLIKHDITHAVLPPVALSVTDGTDLLQGGTIMSTGDACTPALVREWSQGRRMYNGYGPTEVTVGASIAGPITDAQDVSIGTPWIGGQVYVLDDKLGQASDGEEGELYLAGSGLARGYLNRAGLSATRFVPDPFGPPGTLMYRSGDKGLRKAGGELYFTGRADDQVKIRGFRVEMGEVEARLAEHEAVDVAVTVVAGGLADARIVGYVTAVEGADVTEAELRAHVAQTLPDHMVPALVRVLDEFPTTPNGKADRAKLREAATRALTAVETPARSASGAASSVRDAAAFEEALCTMVMEILGKQSVTGQDNFFELGGQSVLAVQLGSRIRKELGVKVPMRSVLEAPTLADLARSLEEAAGR</sequence>
<feature type="domain" description="Carrier" evidence="3">
    <location>
        <begin position="469"/>
        <end position="544"/>
    </location>
</feature>
<evidence type="ECO:0000313" key="5">
    <source>
        <dbReference type="Proteomes" id="UP000195880"/>
    </source>
</evidence>
<accession>A0A1Z1WL60</accession>
<name>A0A1Z1WL60_9ACTN</name>
<dbReference type="SUPFAM" id="SSF56801">
    <property type="entry name" value="Acetyl-CoA synthetase-like"/>
    <property type="match status" value="1"/>
</dbReference>
<dbReference type="AlphaFoldDB" id="A0A1Z1WL60"/>
<dbReference type="InterPro" id="IPR000873">
    <property type="entry name" value="AMP-dep_synth/lig_dom"/>
</dbReference>
<dbReference type="InterPro" id="IPR020806">
    <property type="entry name" value="PKS_PP-bd"/>
</dbReference>
<keyword evidence="5" id="KW-1185">Reference proteome</keyword>
<dbReference type="SUPFAM" id="SSF47336">
    <property type="entry name" value="ACP-like"/>
    <property type="match status" value="1"/>
</dbReference>
<dbReference type="InterPro" id="IPR045851">
    <property type="entry name" value="AMP-bd_C_sf"/>
</dbReference>
<dbReference type="InterPro" id="IPR010071">
    <property type="entry name" value="AA_adenyl_dom"/>
</dbReference>
<dbReference type="Gene3D" id="3.40.50.12780">
    <property type="entry name" value="N-terminal domain of ligase-like"/>
    <property type="match status" value="1"/>
</dbReference>
<keyword evidence="1" id="KW-0596">Phosphopantetheine</keyword>
<dbReference type="GO" id="GO:0031177">
    <property type="term" value="F:phosphopantetheine binding"/>
    <property type="evidence" value="ECO:0007669"/>
    <property type="project" value="InterPro"/>
</dbReference>
<dbReference type="PROSITE" id="PS50075">
    <property type="entry name" value="CARRIER"/>
    <property type="match status" value="1"/>
</dbReference>
<dbReference type="InterPro" id="IPR020845">
    <property type="entry name" value="AMP-binding_CS"/>
</dbReference>
<dbReference type="KEGG" id="salf:SMD44_06523"/>
<organism evidence="4 5">
    <name type="scientific">Streptomyces alboflavus</name>
    <dbReference type="NCBI Taxonomy" id="67267"/>
    <lineage>
        <taxon>Bacteria</taxon>
        <taxon>Bacillati</taxon>
        <taxon>Actinomycetota</taxon>
        <taxon>Actinomycetes</taxon>
        <taxon>Kitasatosporales</taxon>
        <taxon>Streptomycetaceae</taxon>
        <taxon>Streptomyces</taxon>
    </lineage>
</organism>
<evidence type="ECO:0000256" key="1">
    <source>
        <dbReference type="ARBA" id="ARBA00022450"/>
    </source>
</evidence>
<dbReference type="GO" id="GO:0005737">
    <property type="term" value="C:cytoplasm"/>
    <property type="evidence" value="ECO:0007669"/>
    <property type="project" value="TreeGrafter"/>
</dbReference>
<dbReference type="Proteomes" id="UP000195880">
    <property type="component" value="Chromosome"/>
</dbReference>
<dbReference type="NCBIfam" id="TIGR01733">
    <property type="entry name" value="AA-adenyl-dom"/>
    <property type="match status" value="1"/>
</dbReference>
<dbReference type="InterPro" id="IPR036736">
    <property type="entry name" value="ACP-like_sf"/>
</dbReference>
<dbReference type="PROSITE" id="PS00455">
    <property type="entry name" value="AMP_BINDING"/>
    <property type="match status" value="1"/>
</dbReference>
<dbReference type="SMART" id="SM00823">
    <property type="entry name" value="PKS_PP"/>
    <property type="match status" value="1"/>
</dbReference>
<evidence type="ECO:0000259" key="3">
    <source>
        <dbReference type="PROSITE" id="PS50075"/>
    </source>
</evidence>
<dbReference type="Gene3D" id="3.30.300.30">
    <property type="match status" value="1"/>
</dbReference>
<dbReference type="GO" id="GO:0017000">
    <property type="term" value="P:antibiotic biosynthetic process"/>
    <property type="evidence" value="ECO:0007669"/>
    <property type="project" value="UniProtKB-ARBA"/>
</dbReference>
<gene>
    <name evidence="4" type="ORF">SMD44_06523</name>
</gene>
<evidence type="ECO:0000256" key="2">
    <source>
        <dbReference type="ARBA" id="ARBA00022553"/>
    </source>
</evidence>
<dbReference type="Pfam" id="PF00501">
    <property type="entry name" value="AMP-binding"/>
    <property type="match status" value="1"/>
</dbReference>